<dbReference type="EMBL" id="JAEEGB010000003">
    <property type="protein sequence ID" value="MBI6871340.1"/>
    <property type="molecule type" value="Genomic_DNA"/>
</dbReference>
<dbReference type="NCBIfam" id="TIGR03696">
    <property type="entry name" value="Rhs_assc_core"/>
    <property type="match status" value="1"/>
</dbReference>
<keyword evidence="7" id="KW-1185">Reference proteome</keyword>
<organism evidence="6 7">
    <name type="scientific">Clostridium aciditolerans</name>
    <dbReference type="NCBI Taxonomy" id="339861"/>
    <lineage>
        <taxon>Bacteria</taxon>
        <taxon>Bacillati</taxon>
        <taxon>Bacillota</taxon>
        <taxon>Clostridia</taxon>
        <taxon>Eubacteriales</taxon>
        <taxon>Clostridiaceae</taxon>
        <taxon>Clostridium</taxon>
    </lineage>
</organism>
<proteinExistence type="predicted"/>
<feature type="region of interest" description="Disordered" evidence="3">
    <location>
        <begin position="363"/>
        <end position="386"/>
    </location>
</feature>
<feature type="domain" description="Teneurin-like YD-shell" evidence="5">
    <location>
        <begin position="2097"/>
        <end position="2362"/>
    </location>
</feature>
<sequence length="2593" mass="294816">MMLTYKSLKIEIPYDAIQVEDIDILDCINDHAYLKLKLLIEEGKIIEYLNKNVSEEKVTVSRIEETGEETKLFVGKISEVSMSYESGVHVMELQAVSYTKDFDIKKNSRAFCNLDMTYQQVITKVLEVYNNKAFTDRITNGQAIGEFVLQYEETDWEFFKRIASHFNGVLLAEATEDYGRFHFGIPDLNNNQEINIDDYEVVKDIDCFNKREAMGFEENFLQEYTTWNIVSPIKLILGEKVLFNKVECVVAKIHTEVYKEEIRTIYTLGLQRGLRTAYMVNHKIFGMSIPATVKDVQGNTMSVHFEIDPVYEACSNQKYFTYAIESSAWYCMPEKESKVHIYFPTNDEKEAIAVHAVRSADGSAKYASKTQNPDNKSFSHTAGSEMKLTPSDMDFSPGGGGVSLKLAQSGDVSLKGQNINLTAAENLQLGMREGSGDAPPFRPQNIDISAKSKLEIAKGSIGIQMADATFLKASTIKYEGSIKDPAELPNEIAHRNDGDAAQIEAINNQAKANAEAKLQEAKSKVGFGAVALAIGVGAVVAAATVLTGGLALVALGAGVAAAAVGASEMGEGLSDYSKVQSGDFSKSYNFMRDTVCGGNETLYNVVKYGSVLISGTMIAIASGGSATQVLLKTAIDAGGDVAFNAIADYADNGKIDNDLMSYVKSAVTSASLSSVNIGAMNKFKKLEAAKKFSCNTLGKIRMASDITLDLMGQAATSGDVNLTSTFLKKYIGNKVCFSDPVDGATGSLYIPATDIVLPDIHEEFKIERKYESVNNRVGLLGLGWTTNFETCLGIQEQKVDVLCSDGHIEIFYKIEDEWVNDKGGAKIYSLDRKGDYWIFKTALDKKTYRYNNSGKLLDITDKYNNKLIITYVGENIETLTTFSNYKLFFTYKDGKVIEIKDELGRTVQYKYYGDYLTDVIHVDQGITRYTYDEKGYISSITDQNGQTYTKNFFDKKGRVIRQDFPNDDACKITYDDSEKEVTFYYSKSKRTEKTRFNEDGLITDLFYEDGTTEEYKYDEYQNKIYIKDRKGFETHKVYDEFGNLLKEILPNGLTTEYIYDENGNLIQEKDNEEKEIIYAYDSQGSLIEKKTKISVGDWKTESYTYDSYGRILSKTDGNGNTSNYEYVNTSDLEGKRVKDPVRVITNSGYVYGYEYDEVGRNTEIKTDYGTIEFAYNNLNYAAKIKDANGNVTTKDYDKMGNLVSLYAPNSFVGNSKVGEGYHYSYDHMDRLIEIKNPLGIVEKSIRDSEGNIIKEINPNYYDSETKDGLGVEYVYDKDNRKIKTIYPDGGAERFFYDSNGNVIRHISPEYYNKETDDGIGFSYTYDKMNRLSSIKNEKTGIVEKTFEYDLHGNIIKEIDNEGNATLFKYDLVGNLIEKRFPAEKVYRENPSQENNIETKDFQDKVGQVKYNVTCYTYDKNSNKILERHGTELVDEDEICKYYHEIYFSYDKENRLTEVKDKYGAKALYRYDCLNNKTYESFKINGTTTKAIHYIYDKVGNLIQKKEEINGGFVSPETAGRNIWSITSYEYDKNGNITKIITPKGYEIGRVYDEIDRVIEQHEKDDENGIFRSYVYKYDKANNITSISEYSGEDAKLISSKYESEYNYNLNVSQRFENRKGNEKLFERIDFREDQKKKSYTYDPQNRLTHFINVSGNITKLFYDKNDRIIKQVLPEQYNETEDNGVGTTYSYNLKGQVIEVKNALGETVTKNTYDPKGNLKTSIDGENNKVEYTYTLLGQIKDITTPNSRKENKSAQSYKYDARGNITGITDGNGNETSYLLDDWGRIIQITTPEGGVEKYTYDYAGNITSTTDANGGTIEYFYNSLGQVCEIKDQEGNSEYFYYDSEGNLIKHIDRNQNHVDRIYNLDRNIISVKAYQIDVEEIALEAKKAEEEAKKNAEEKSSNSSLNQAPHRRSFTERMKEKREKQKLDEQIHEIIEDIDKYKLNIVNQRFNYNPDGTLNNAYTGNMRYNYTYNKEGILASKSASGRTLISYTYDKNNNIKSIKDITGKSSIYSYDDANRVKLIQDDKENILASYDYYCNDNIKSVTVGNGLKTDYTYDGDGNVQSLITITSTGEVLVDYNYAYDLNGNRLQKLSSKHKNFYTYDSMNRLKEASYDDRCESFTYDKVGNRLTKTTNDITEKYVYNVKNQLKELHNKNGINYFTYDKQGNTIKEETITGNNIFEYNTLNQQVKAITKDGNTLVSRYDTEGLRAEIEENEKLTKFIFHKDNVLVETDKDYNCISRFTRGYEVVAADIVDLKEESNLKKYYYTVDEQGSTIFVTDKYQNIKNEYCYDAFGNVLDSKEDIHNRITYAGQQFDGITGQYYLRARFYNPVIGRFTQEDTYRGDGLNLYAYCRNNPVVYYDPSGYEKLPSDDRVVWAINDNDNSIQDALNGINSGERGNSFAVLKGINEKDRKVNELLGEHGLKGIWYTRTNGKSIPDFDPVSMFNVKIPNMTEKRQGLGNNYDQTREAIANAIIKSNGDINILRENGVVNNKVTDKTLGEVNEFLNNKAKSILNQDLTHNEKINKLKDEVQRLERDANGTKIRTVHEKCNPDAQLVPTKINAGFPHDGGVSECKSDNAKQCINKGKH</sequence>
<feature type="domain" description="DUF6531" evidence="4">
    <location>
        <begin position="739"/>
        <end position="811"/>
    </location>
</feature>
<feature type="coiled-coil region" evidence="2">
    <location>
        <begin position="2522"/>
        <end position="2549"/>
    </location>
</feature>
<dbReference type="Pfam" id="PF25023">
    <property type="entry name" value="TEN_YD-shell"/>
    <property type="match status" value="2"/>
</dbReference>
<gene>
    <name evidence="6" type="ORF">I6U51_01295</name>
</gene>
<dbReference type="PANTHER" id="PTHR32305">
    <property type="match status" value="1"/>
</dbReference>
<dbReference type="PANTHER" id="PTHR32305:SF15">
    <property type="entry name" value="PROTEIN RHSA-RELATED"/>
    <property type="match status" value="1"/>
</dbReference>
<dbReference type="InterPro" id="IPR031325">
    <property type="entry name" value="RHS_repeat"/>
</dbReference>
<dbReference type="SUPFAM" id="SSF69279">
    <property type="entry name" value="Phage tail proteins"/>
    <property type="match status" value="1"/>
</dbReference>
<dbReference type="InterPro" id="IPR050708">
    <property type="entry name" value="T6SS_VgrG/RHS"/>
</dbReference>
<evidence type="ECO:0000259" key="5">
    <source>
        <dbReference type="Pfam" id="PF25023"/>
    </source>
</evidence>
<feature type="compositionally biased region" description="Basic and acidic residues" evidence="3">
    <location>
        <begin position="1916"/>
        <end position="1929"/>
    </location>
</feature>
<dbReference type="RefSeq" id="WP_211141056.1">
    <property type="nucleotide sequence ID" value="NZ_JAEEGB010000003.1"/>
</dbReference>
<dbReference type="Pfam" id="PF05593">
    <property type="entry name" value="RHS_repeat"/>
    <property type="match status" value="1"/>
</dbReference>
<accession>A0A934HNE9</accession>
<dbReference type="Proteomes" id="UP000622687">
    <property type="component" value="Unassembled WGS sequence"/>
</dbReference>
<evidence type="ECO:0000256" key="3">
    <source>
        <dbReference type="SAM" id="MobiDB-lite"/>
    </source>
</evidence>
<dbReference type="Pfam" id="PF20148">
    <property type="entry name" value="DUF6531"/>
    <property type="match status" value="1"/>
</dbReference>
<evidence type="ECO:0000313" key="6">
    <source>
        <dbReference type="EMBL" id="MBI6871340.1"/>
    </source>
</evidence>
<dbReference type="InterPro" id="IPR022385">
    <property type="entry name" value="Rhs_assc_core"/>
</dbReference>
<evidence type="ECO:0000256" key="2">
    <source>
        <dbReference type="SAM" id="Coils"/>
    </source>
</evidence>
<dbReference type="InterPro" id="IPR045351">
    <property type="entry name" value="DUF6531"/>
</dbReference>
<evidence type="ECO:0000313" key="7">
    <source>
        <dbReference type="Proteomes" id="UP000622687"/>
    </source>
</evidence>
<evidence type="ECO:0000259" key="4">
    <source>
        <dbReference type="Pfam" id="PF20148"/>
    </source>
</evidence>
<dbReference type="Gene3D" id="3.55.50.10">
    <property type="entry name" value="Baseplate protein-like domains"/>
    <property type="match status" value="1"/>
</dbReference>
<dbReference type="NCBIfam" id="TIGR01643">
    <property type="entry name" value="YD_repeat_2x"/>
    <property type="match status" value="10"/>
</dbReference>
<protein>
    <submittedName>
        <fullName evidence="6">Sugar-binding protein</fullName>
    </submittedName>
</protein>
<reference evidence="6" key="1">
    <citation type="submission" date="2020-12" db="EMBL/GenBank/DDBJ databases">
        <title>Clostridium thailandense sp. nov., a novel acetogenic bacterium isolated from peat land soil in Thailand.</title>
        <authorList>
            <person name="Chaikitkaew S."/>
            <person name="Birkeland N.K."/>
        </authorList>
    </citation>
    <scope>NUCLEOTIDE SEQUENCE</scope>
    <source>
        <strain evidence="6">DSM 17425</strain>
    </source>
</reference>
<keyword evidence="2" id="KW-0175">Coiled coil</keyword>
<dbReference type="Pfam" id="PF05954">
    <property type="entry name" value="Phage_GPD"/>
    <property type="match status" value="1"/>
</dbReference>
<feature type="region of interest" description="Disordered" evidence="3">
    <location>
        <begin position="1896"/>
        <end position="1929"/>
    </location>
</feature>
<name>A0A934HNE9_9CLOT</name>
<dbReference type="InterPro" id="IPR056823">
    <property type="entry name" value="TEN-like_YD-shell"/>
</dbReference>
<dbReference type="InterPro" id="IPR006530">
    <property type="entry name" value="YD"/>
</dbReference>
<evidence type="ECO:0000256" key="1">
    <source>
        <dbReference type="ARBA" id="ARBA00022737"/>
    </source>
</evidence>
<feature type="domain" description="Teneurin-like YD-shell" evidence="5">
    <location>
        <begin position="1723"/>
        <end position="1866"/>
    </location>
</feature>
<keyword evidence="1" id="KW-0677">Repeat</keyword>
<dbReference type="Gene3D" id="2.180.10.10">
    <property type="entry name" value="RHS repeat-associated core"/>
    <property type="match status" value="4"/>
</dbReference>
<feature type="compositionally biased region" description="Polar residues" evidence="3">
    <location>
        <begin position="368"/>
        <end position="382"/>
    </location>
</feature>
<comment type="caution">
    <text evidence="6">The sequence shown here is derived from an EMBL/GenBank/DDBJ whole genome shotgun (WGS) entry which is preliminary data.</text>
</comment>